<keyword evidence="5 8" id="KW-0804">Transcription</keyword>
<dbReference type="GO" id="GO:0003712">
    <property type="term" value="F:transcription coregulator activity"/>
    <property type="evidence" value="ECO:0007669"/>
    <property type="project" value="InterPro"/>
</dbReference>
<evidence type="ECO:0000256" key="8">
    <source>
        <dbReference type="RuleBase" id="RU364140"/>
    </source>
</evidence>
<comment type="similarity">
    <text evidence="2 8">Belongs to the Mediator complex subunit 17 family.</text>
</comment>
<keyword evidence="8" id="KW-0010">Activator</keyword>
<proteinExistence type="inferred from homology"/>
<dbReference type="OrthoDB" id="5319830at2759"/>
<evidence type="ECO:0000256" key="3">
    <source>
        <dbReference type="ARBA" id="ARBA00019610"/>
    </source>
</evidence>
<dbReference type="GO" id="GO:0016592">
    <property type="term" value="C:mediator complex"/>
    <property type="evidence" value="ECO:0007669"/>
    <property type="project" value="InterPro"/>
</dbReference>
<dbReference type="STRING" id="1149755.A0A2J6QWV0"/>
<comment type="subcellular location">
    <subcellularLocation>
        <location evidence="1 8">Nucleus</location>
    </subcellularLocation>
</comment>
<name>A0A2J6QWV0_HYAVF</name>
<reference evidence="10 11" key="1">
    <citation type="submission" date="2016-04" db="EMBL/GenBank/DDBJ databases">
        <title>A degradative enzymes factory behind the ericoid mycorrhizal symbiosis.</title>
        <authorList>
            <consortium name="DOE Joint Genome Institute"/>
            <person name="Martino E."/>
            <person name="Morin E."/>
            <person name="Grelet G."/>
            <person name="Kuo A."/>
            <person name="Kohler A."/>
            <person name="Daghino S."/>
            <person name="Barry K."/>
            <person name="Choi C."/>
            <person name="Cichocki N."/>
            <person name="Clum A."/>
            <person name="Copeland A."/>
            <person name="Hainaut M."/>
            <person name="Haridas S."/>
            <person name="Labutti K."/>
            <person name="Lindquist E."/>
            <person name="Lipzen A."/>
            <person name="Khouja H.-R."/>
            <person name="Murat C."/>
            <person name="Ohm R."/>
            <person name="Olson A."/>
            <person name="Spatafora J."/>
            <person name="Veneault-Fourrey C."/>
            <person name="Henrissat B."/>
            <person name="Grigoriev I."/>
            <person name="Martin F."/>
            <person name="Perotto S."/>
        </authorList>
    </citation>
    <scope>NUCLEOTIDE SEQUENCE [LARGE SCALE GENOMIC DNA]</scope>
    <source>
        <strain evidence="10 11">F</strain>
    </source>
</reference>
<evidence type="ECO:0000313" key="10">
    <source>
        <dbReference type="EMBL" id="PMD30757.1"/>
    </source>
</evidence>
<dbReference type="GO" id="GO:0006357">
    <property type="term" value="P:regulation of transcription by RNA polymerase II"/>
    <property type="evidence" value="ECO:0007669"/>
    <property type="project" value="InterPro"/>
</dbReference>
<gene>
    <name evidence="8" type="primary">MED17</name>
    <name evidence="10" type="ORF">L207DRAFT_473232</name>
</gene>
<evidence type="ECO:0000256" key="1">
    <source>
        <dbReference type="ARBA" id="ARBA00004123"/>
    </source>
</evidence>
<dbReference type="GO" id="GO:0070847">
    <property type="term" value="C:core mediator complex"/>
    <property type="evidence" value="ECO:0007669"/>
    <property type="project" value="TreeGrafter"/>
</dbReference>
<comment type="function">
    <text evidence="8">Component of the Mediator complex, a coactivator involved in the regulated transcription of nearly all RNA polymerase II-dependent genes. Mediator functions as a bridge to convey information from gene-specific regulatory proteins to the basal RNA polymerase II transcription machinery. Mediator is recruited to promoters by direct interactions with regulatory proteins and serves as a scaffold for the assembly of a functional preinitiation complex with RNA polymerase II and the general transcription factors.</text>
</comment>
<comment type="subunit">
    <text evidence="8">Component of the Mediator complex.</text>
</comment>
<keyword evidence="4 8" id="KW-0805">Transcription regulation</keyword>
<dbReference type="PANTHER" id="PTHR13114">
    <property type="entry name" value="MEDIATOR OF RNA POLYMERASE II TRANSCRIPTION SUBUNIT 17"/>
    <property type="match status" value="1"/>
</dbReference>
<keyword evidence="11" id="KW-1185">Reference proteome</keyword>
<keyword evidence="6 8" id="KW-0539">Nucleus</keyword>
<evidence type="ECO:0000256" key="6">
    <source>
        <dbReference type="ARBA" id="ARBA00023242"/>
    </source>
</evidence>
<evidence type="ECO:0000256" key="9">
    <source>
        <dbReference type="SAM" id="MobiDB-lite"/>
    </source>
</evidence>
<evidence type="ECO:0000256" key="5">
    <source>
        <dbReference type="ARBA" id="ARBA00023163"/>
    </source>
</evidence>
<evidence type="ECO:0000256" key="7">
    <source>
        <dbReference type="ARBA" id="ARBA00032014"/>
    </source>
</evidence>
<dbReference type="Pfam" id="PF10156">
    <property type="entry name" value="Med17"/>
    <property type="match status" value="1"/>
</dbReference>
<dbReference type="Proteomes" id="UP000235786">
    <property type="component" value="Unassembled WGS sequence"/>
</dbReference>
<sequence length="682" mass="75210">MDTMDSIPGDFAVSLKARPSSKNNANLPSLIERINLERGGFQNITEESLRQEIADAELENEDGDDDASSDEDEEEPDRMKELMTSRDEILGQIEKAHQSAMFALDFVSLLLSKDTPVQASLSISPFLRELVGMGTLGADKLYAPRMTDAQKQDNKQVAKGWKSQSVDKTVDSILASASRLEKEIELETKYWQQVLAVSDSGWSVCRLPKERHTLGVRFGFSEASPAFKNRSLAALRRNPDGTISLDQGIASSEPRTLRVRIRIGNNQTGASASPQPVAEDAPIEALILQARNTIFSEELWQEMNREARTLGSYGVQSRDDTLICPLTSTKTAVFDLVPLGESTLSGPDDNMAEGVFISLNLLLTYAHRQNLRRRTQPPPPISAQKKVILPYNLLRAVLTRLKHQETVGQLNNLLGPLCHVMESAQLKPLPTFKVTSTPGTPPAQLPQAEQTILSLVDRLETIATFSMSESTTITIAARTSSFPVGSTFFVSLPPSSPLMSVCPPPQVLTSYPALRDYIHYFTACAVATSIATIPSSSEIDEADIESQAGQWHQTPHPTTLRTVLLTSTAGSKIPKTKQLSISVQPLTSRKKSGIRLRAYWEWNGKEQQEVTVIDERKSSFGFPVLLEDVQMSPKEDSKNLRRGLGEGVYDWVAWEKESGKLWDDGEGEVFRTLESVLADAGK</sequence>
<evidence type="ECO:0000256" key="4">
    <source>
        <dbReference type="ARBA" id="ARBA00023015"/>
    </source>
</evidence>
<organism evidence="10 11">
    <name type="scientific">Hyaloscypha variabilis (strain UAMH 11265 / GT02V1 / F)</name>
    <name type="common">Meliniomyces variabilis</name>
    <dbReference type="NCBI Taxonomy" id="1149755"/>
    <lineage>
        <taxon>Eukaryota</taxon>
        <taxon>Fungi</taxon>
        <taxon>Dikarya</taxon>
        <taxon>Ascomycota</taxon>
        <taxon>Pezizomycotina</taxon>
        <taxon>Leotiomycetes</taxon>
        <taxon>Helotiales</taxon>
        <taxon>Hyaloscyphaceae</taxon>
        <taxon>Hyaloscypha</taxon>
        <taxon>Hyaloscypha variabilis</taxon>
    </lineage>
</organism>
<evidence type="ECO:0000313" key="11">
    <source>
        <dbReference type="Proteomes" id="UP000235786"/>
    </source>
</evidence>
<dbReference type="Gene3D" id="6.10.250.2620">
    <property type="match status" value="1"/>
</dbReference>
<feature type="compositionally biased region" description="Acidic residues" evidence="9">
    <location>
        <begin position="54"/>
        <end position="76"/>
    </location>
</feature>
<dbReference type="InterPro" id="IPR019313">
    <property type="entry name" value="Mediator_Med17"/>
</dbReference>
<dbReference type="PANTHER" id="PTHR13114:SF7">
    <property type="entry name" value="MEDIATOR OF RNA POLYMERASE II TRANSCRIPTION SUBUNIT 17"/>
    <property type="match status" value="1"/>
</dbReference>
<feature type="region of interest" description="Disordered" evidence="9">
    <location>
        <begin position="52"/>
        <end position="80"/>
    </location>
</feature>
<dbReference type="EMBL" id="KZ613965">
    <property type="protein sequence ID" value="PMD30757.1"/>
    <property type="molecule type" value="Genomic_DNA"/>
</dbReference>
<protein>
    <recommendedName>
        <fullName evidence="3 8">Mediator of RNA polymerase II transcription subunit 17</fullName>
    </recommendedName>
    <alternativeName>
        <fullName evidence="7 8">Mediator complex subunit 17</fullName>
    </alternativeName>
</protein>
<evidence type="ECO:0000256" key="2">
    <source>
        <dbReference type="ARBA" id="ARBA00005635"/>
    </source>
</evidence>
<dbReference type="AlphaFoldDB" id="A0A2J6QWV0"/>
<accession>A0A2J6QWV0</accession>